<protein>
    <submittedName>
        <fullName evidence="1">Ribosomal protein L31</fullName>
    </submittedName>
</protein>
<keyword evidence="1" id="KW-0496">Mitochondrion</keyword>
<gene>
    <name evidence="1" type="primary">rpl31</name>
</gene>
<reference evidence="1" key="1">
    <citation type="submission" date="2019-06" db="EMBL/GenBank/DDBJ databases">
        <authorList>
            <person name="Wideman J.G."/>
            <person name="Richards T.A."/>
        </authorList>
    </citation>
    <scope>NUCLEOTIDE SEQUENCE</scope>
</reference>
<sequence>MKIIMIMKNNNNSFTSTTTYVLTDGSTLKLPFVHKRDDFFVNPDLKSNLAWLPTTTESSLGNTLEGRSGKFEKYTFNFESLLPENKGK</sequence>
<accession>A0A5P8DJW4</accession>
<keyword evidence="1" id="KW-0687">Ribonucleoprotein</keyword>
<proteinExistence type="predicted"/>
<dbReference type="AlphaFoldDB" id="A0A5P8DJW4"/>
<organism evidence="1">
    <name type="scientific">Telonemida sp</name>
    <dbReference type="NCBI Taxonomy" id="2652706"/>
    <lineage>
        <taxon>Eukaryota</taxon>
        <taxon>Eukaryota incertae sedis</taxon>
        <taxon>Telonemia</taxon>
        <taxon>Telonemida</taxon>
    </lineage>
</organism>
<evidence type="ECO:0000313" key="1">
    <source>
        <dbReference type="EMBL" id="QFP99080.1"/>
    </source>
</evidence>
<name>A0A5P8DJW4_9EUKA</name>
<geneLocation type="mitochondrion" evidence="1"/>
<dbReference type="GO" id="GO:0005840">
    <property type="term" value="C:ribosome"/>
    <property type="evidence" value="ECO:0007669"/>
    <property type="project" value="UniProtKB-KW"/>
</dbReference>
<keyword evidence="1" id="KW-0689">Ribosomal protein</keyword>
<dbReference type="EMBL" id="MN082145">
    <property type="protein sequence ID" value="QFP99080.1"/>
    <property type="molecule type" value="Genomic_DNA"/>
</dbReference>